<proteinExistence type="predicted"/>
<protein>
    <recommendedName>
        <fullName evidence="4">Retrotransposon gag domain-containing protein</fullName>
    </recommendedName>
</protein>
<reference evidence="2 3" key="1">
    <citation type="submission" date="2018-09" db="EMBL/GenBank/DDBJ databases">
        <title>Genomic investigation of the strawberry pathogen Phytophthora fragariae indicates pathogenicity is determined by transcriptional variation in three key races.</title>
        <authorList>
            <person name="Adams T.M."/>
            <person name="Armitage A.D."/>
            <person name="Sobczyk M.K."/>
            <person name="Bates H.J."/>
            <person name="Dunwell J.M."/>
            <person name="Nellist C.F."/>
            <person name="Harrison R.J."/>
        </authorList>
    </citation>
    <scope>NUCLEOTIDE SEQUENCE [LARGE SCALE GENOMIC DNA]</scope>
    <source>
        <strain evidence="2 3">ONT-3</strain>
    </source>
</reference>
<feature type="region of interest" description="Disordered" evidence="1">
    <location>
        <begin position="76"/>
        <end position="114"/>
    </location>
</feature>
<gene>
    <name evidence="2" type="ORF">PF010_g13743</name>
</gene>
<dbReference type="Proteomes" id="UP000488956">
    <property type="component" value="Unassembled WGS sequence"/>
</dbReference>
<organism evidence="2 3">
    <name type="scientific">Phytophthora fragariae</name>
    <dbReference type="NCBI Taxonomy" id="53985"/>
    <lineage>
        <taxon>Eukaryota</taxon>
        <taxon>Sar</taxon>
        <taxon>Stramenopiles</taxon>
        <taxon>Oomycota</taxon>
        <taxon>Peronosporomycetes</taxon>
        <taxon>Peronosporales</taxon>
        <taxon>Peronosporaceae</taxon>
        <taxon>Phytophthora</taxon>
    </lineage>
</organism>
<name>A0A6G0KZT5_9STRA</name>
<evidence type="ECO:0008006" key="4">
    <source>
        <dbReference type="Google" id="ProtNLM"/>
    </source>
</evidence>
<feature type="compositionally biased region" description="Basic and acidic residues" evidence="1">
    <location>
        <begin position="96"/>
        <end position="107"/>
    </location>
</feature>
<accession>A0A6G0KZT5</accession>
<sequence length="175" mass="19615">MSMSDYVQKTRHLVSCIATKHIDMASQVHVFVFGMREGITRYWLTRAEPATLEEAFALALREHNVVAWSYATQMPAEVHSSGPEPTRRRSASSGRPRGEDEVAEKPVRWSASDAGSPDIARLCAARRPQSSRTWSMLRLTRRPQPHNQKTTGTSRGGAPYWLEMRSRSPGGSTTF</sequence>
<dbReference type="AlphaFoldDB" id="A0A6G0KZT5"/>
<evidence type="ECO:0000313" key="2">
    <source>
        <dbReference type="EMBL" id="KAE9103415.1"/>
    </source>
</evidence>
<feature type="region of interest" description="Disordered" evidence="1">
    <location>
        <begin position="133"/>
        <end position="175"/>
    </location>
</feature>
<evidence type="ECO:0000313" key="3">
    <source>
        <dbReference type="Proteomes" id="UP000488956"/>
    </source>
</evidence>
<comment type="caution">
    <text evidence="2">The sequence shown here is derived from an EMBL/GenBank/DDBJ whole genome shotgun (WGS) entry which is preliminary data.</text>
</comment>
<dbReference type="EMBL" id="QXFX01000819">
    <property type="protein sequence ID" value="KAE9103415.1"/>
    <property type="molecule type" value="Genomic_DNA"/>
</dbReference>
<evidence type="ECO:0000256" key="1">
    <source>
        <dbReference type="SAM" id="MobiDB-lite"/>
    </source>
</evidence>